<evidence type="ECO:0000313" key="4">
    <source>
        <dbReference type="Proteomes" id="UP000298050"/>
    </source>
</evidence>
<dbReference type="CDD" id="cd06971">
    <property type="entry name" value="PgpA"/>
    <property type="match status" value="1"/>
</dbReference>
<dbReference type="AlphaFoldDB" id="A0A4Z0M864"/>
<dbReference type="InterPro" id="IPR036681">
    <property type="entry name" value="PgpA-like_sf"/>
</dbReference>
<feature type="domain" description="YutG/PgpA" evidence="2">
    <location>
        <begin position="37"/>
        <end position="174"/>
    </location>
</feature>
<gene>
    <name evidence="3" type="ORF">E4634_01845</name>
</gene>
<name>A0A4Z0M864_9GAMM</name>
<dbReference type="GO" id="GO:0008962">
    <property type="term" value="F:phosphatidylglycerophosphatase activity"/>
    <property type="evidence" value="ECO:0007669"/>
    <property type="project" value="InterPro"/>
</dbReference>
<organism evidence="3 4">
    <name type="scientific">Mangrovimicrobium sediminis</name>
    <dbReference type="NCBI Taxonomy" id="2562682"/>
    <lineage>
        <taxon>Bacteria</taxon>
        <taxon>Pseudomonadati</taxon>
        <taxon>Pseudomonadota</taxon>
        <taxon>Gammaproteobacteria</taxon>
        <taxon>Cellvibrionales</taxon>
        <taxon>Halieaceae</taxon>
        <taxon>Mangrovimicrobium</taxon>
    </lineage>
</organism>
<sequence>MRESTWRAAVASSISELSEQARRGPRPDLRRSPAQLLAFGFGSGLSPRAPGTAGTVAAVPLYLLLAQLGLPGYSIALVLLTGLGVLVCHRASRELGVHDHPGIVWDEFVGYWITLWAMPVHWTWMLVGFVLFRLFDIAKPWPISYLDRRVSGGAGIMLDDIVAGVFACACLHLLQGWLS</sequence>
<comment type="caution">
    <text evidence="3">The sequence shown here is derived from an EMBL/GenBank/DDBJ whole genome shotgun (WGS) entry which is preliminary data.</text>
</comment>
<reference evidence="3 4" key="1">
    <citation type="submission" date="2019-04" db="EMBL/GenBank/DDBJ databases">
        <title>Taxonomy of novel Haliea sp. from mangrove soil of West Coast of India.</title>
        <authorList>
            <person name="Verma A."/>
            <person name="Kumar P."/>
            <person name="Krishnamurthi S."/>
        </authorList>
    </citation>
    <scope>NUCLEOTIDE SEQUENCE [LARGE SCALE GENOMIC DNA]</scope>
    <source>
        <strain evidence="3 4">SAOS-164</strain>
    </source>
</reference>
<dbReference type="InterPro" id="IPR007686">
    <property type="entry name" value="YutG/PgpA"/>
</dbReference>
<dbReference type="GO" id="GO:0006629">
    <property type="term" value="P:lipid metabolic process"/>
    <property type="evidence" value="ECO:0007669"/>
    <property type="project" value="InterPro"/>
</dbReference>
<dbReference type="SUPFAM" id="SSF101307">
    <property type="entry name" value="YutG-like"/>
    <property type="match status" value="1"/>
</dbReference>
<dbReference type="EMBL" id="SRLE01000002">
    <property type="protein sequence ID" value="TGD75654.1"/>
    <property type="molecule type" value="Genomic_DNA"/>
</dbReference>
<proteinExistence type="predicted"/>
<feature type="transmembrane region" description="Helical" evidence="1">
    <location>
        <begin position="109"/>
        <end position="132"/>
    </location>
</feature>
<dbReference type="PANTHER" id="PTHR36305:SF1">
    <property type="entry name" value="PHOSPHATIDYLGLYCEROPHOSPHATASE A"/>
    <property type="match status" value="1"/>
</dbReference>
<dbReference type="OrthoDB" id="9804091at2"/>
<keyword evidence="4" id="KW-1185">Reference proteome</keyword>
<keyword evidence="1" id="KW-0472">Membrane</keyword>
<protein>
    <submittedName>
        <fullName evidence="3">Phosphatidylglycerophosphatase A</fullName>
    </submittedName>
</protein>
<feature type="transmembrane region" description="Helical" evidence="1">
    <location>
        <begin position="152"/>
        <end position="174"/>
    </location>
</feature>
<dbReference type="Pfam" id="PF04608">
    <property type="entry name" value="PgpA"/>
    <property type="match status" value="1"/>
</dbReference>
<dbReference type="Proteomes" id="UP000298050">
    <property type="component" value="Unassembled WGS sequence"/>
</dbReference>
<keyword evidence="1" id="KW-1133">Transmembrane helix</keyword>
<keyword evidence="1" id="KW-0812">Transmembrane</keyword>
<dbReference type="InterPro" id="IPR026037">
    <property type="entry name" value="PgpA"/>
</dbReference>
<accession>A0A4Z0M864</accession>
<evidence type="ECO:0000313" key="3">
    <source>
        <dbReference type="EMBL" id="TGD75654.1"/>
    </source>
</evidence>
<feature type="transmembrane region" description="Helical" evidence="1">
    <location>
        <begin position="70"/>
        <end position="88"/>
    </location>
</feature>
<evidence type="ECO:0000256" key="1">
    <source>
        <dbReference type="SAM" id="Phobius"/>
    </source>
</evidence>
<evidence type="ECO:0000259" key="2">
    <source>
        <dbReference type="Pfam" id="PF04608"/>
    </source>
</evidence>
<dbReference type="PANTHER" id="PTHR36305">
    <property type="entry name" value="PHOSPHATIDYLGLYCEROPHOSPHATASE A"/>
    <property type="match status" value="1"/>
</dbReference>